<evidence type="ECO:0000313" key="6">
    <source>
        <dbReference type="EMBL" id="PRY18556.1"/>
    </source>
</evidence>
<keyword evidence="2" id="KW-0808">Transferase</keyword>
<evidence type="ECO:0000259" key="4">
    <source>
        <dbReference type="Pfam" id="PF00370"/>
    </source>
</evidence>
<keyword evidence="3 6" id="KW-0418">Kinase</keyword>
<dbReference type="OrthoDB" id="9805576at2"/>
<dbReference type="GO" id="GO:0016301">
    <property type="term" value="F:kinase activity"/>
    <property type="evidence" value="ECO:0007669"/>
    <property type="project" value="UniProtKB-KW"/>
</dbReference>
<dbReference type="CDD" id="cd07773">
    <property type="entry name" value="ASKHA_NBD_FGGY_FK"/>
    <property type="match status" value="1"/>
</dbReference>
<reference evidence="6 7" key="1">
    <citation type="submission" date="2018-03" db="EMBL/GenBank/DDBJ databases">
        <title>Genomic Encyclopedia of Archaeal and Bacterial Type Strains, Phase II (KMG-II): from individual species to whole genera.</title>
        <authorList>
            <person name="Goeker M."/>
        </authorList>
    </citation>
    <scope>NUCLEOTIDE SEQUENCE [LARGE SCALE GENOMIC DNA]</scope>
    <source>
        <strain evidence="6 7">DSM 19711</strain>
    </source>
</reference>
<dbReference type="Pfam" id="PF02782">
    <property type="entry name" value="FGGY_C"/>
    <property type="match status" value="1"/>
</dbReference>
<evidence type="ECO:0000256" key="1">
    <source>
        <dbReference type="ARBA" id="ARBA00009156"/>
    </source>
</evidence>
<comment type="caution">
    <text evidence="6">The sequence shown here is derived from an EMBL/GenBank/DDBJ whole genome shotgun (WGS) entry which is preliminary data.</text>
</comment>
<keyword evidence="7" id="KW-1185">Reference proteome</keyword>
<dbReference type="SUPFAM" id="SSF53067">
    <property type="entry name" value="Actin-like ATPase domain"/>
    <property type="match status" value="2"/>
</dbReference>
<dbReference type="EMBL" id="PVZF01000001">
    <property type="protein sequence ID" value="PRY18556.1"/>
    <property type="molecule type" value="Genomic_DNA"/>
</dbReference>
<sequence length="482" mass="52107">MLVYAVDLGTTNVKVVLFDEDLHRLAVACAPATYDRAGERVEFSPDALFATVLDLVHRCHRDAGEPRGHEAVLSLTGQAESLVLNDADGRPVRPGLSWLDARAAAQAREIGEEFGVEDAFARTGQPVPTATWPAAKLRWLAQHEPATLRAAAQVLMVKDDLVRRLVGTSAGELTTRGFSYLYDIRARRWWTELLDFLDVPEKALAEVVPAGTDLGPVLPAVADLLPTAESYRVNAGALDHFCAMAGTGSYVPGVVSESAGTVLSLSVLVEDWTFDPARRVSYHPGLRAGETVLFDGIDCGAVALDWFRREGLAGIAFEELEDLLRNRPEREAPFFLPYLTGVNPPDYFPDAHGAFLDLDLGHGRADLAHAVQEGVAHLLRRTVDHLGTGVHQIVSTGGGAGSAHWNQLKADVCGVDLLVPAEREATCRGAAVLALVAAGRLGDLDEAPAPVPAPTRYRAHHGPDRARRYARFEDHLTRLFGL</sequence>
<dbReference type="Gene3D" id="3.30.420.40">
    <property type="match status" value="2"/>
</dbReference>
<evidence type="ECO:0000259" key="5">
    <source>
        <dbReference type="Pfam" id="PF02782"/>
    </source>
</evidence>
<accession>A0A2T0RBK4</accession>
<dbReference type="Proteomes" id="UP000238083">
    <property type="component" value="Unassembled WGS sequence"/>
</dbReference>
<dbReference type="PANTHER" id="PTHR43095:SF2">
    <property type="entry name" value="GLUCONOKINASE"/>
    <property type="match status" value="1"/>
</dbReference>
<dbReference type="AlphaFoldDB" id="A0A2T0RBK4"/>
<dbReference type="InterPro" id="IPR043129">
    <property type="entry name" value="ATPase_NBD"/>
</dbReference>
<dbReference type="InterPro" id="IPR018485">
    <property type="entry name" value="FGGY_C"/>
</dbReference>
<dbReference type="PANTHER" id="PTHR43095">
    <property type="entry name" value="SUGAR KINASE"/>
    <property type="match status" value="1"/>
</dbReference>
<dbReference type="RefSeq" id="WP_106207092.1">
    <property type="nucleotide sequence ID" value="NZ_PVZF01000001.1"/>
</dbReference>
<evidence type="ECO:0000256" key="2">
    <source>
        <dbReference type="ARBA" id="ARBA00022679"/>
    </source>
</evidence>
<comment type="similarity">
    <text evidence="1">Belongs to the FGGY kinase family.</text>
</comment>
<dbReference type="Pfam" id="PF00370">
    <property type="entry name" value="FGGY_N"/>
    <property type="match status" value="1"/>
</dbReference>
<dbReference type="InterPro" id="IPR018484">
    <property type="entry name" value="FGGY_N"/>
</dbReference>
<dbReference type="InterPro" id="IPR050406">
    <property type="entry name" value="FGGY_Carb_Kinase"/>
</dbReference>
<dbReference type="PIRSF" id="PIRSF000538">
    <property type="entry name" value="GlpK"/>
    <property type="match status" value="1"/>
</dbReference>
<gene>
    <name evidence="6" type="ORF">CLV37_101802</name>
</gene>
<evidence type="ECO:0000256" key="3">
    <source>
        <dbReference type="ARBA" id="ARBA00022777"/>
    </source>
</evidence>
<dbReference type="InterPro" id="IPR000577">
    <property type="entry name" value="Carb_kinase_FGGY"/>
</dbReference>
<evidence type="ECO:0000313" key="7">
    <source>
        <dbReference type="Proteomes" id="UP000238083"/>
    </source>
</evidence>
<protein>
    <submittedName>
        <fullName evidence="6">Gluconokinase/xylulokinase</fullName>
    </submittedName>
</protein>
<dbReference type="GO" id="GO:0005975">
    <property type="term" value="P:carbohydrate metabolic process"/>
    <property type="evidence" value="ECO:0007669"/>
    <property type="project" value="InterPro"/>
</dbReference>
<organism evidence="6 7">
    <name type="scientific">Kineococcus rhizosphaerae</name>
    <dbReference type="NCBI Taxonomy" id="559628"/>
    <lineage>
        <taxon>Bacteria</taxon>
        <taxon>Bacillati</taxon>
        <taxon>Actinomycetota</taxon>
        <taxon>Actinomycetes</taxon>
        <taxon>Kineosporiales</taxon>
        <taxon>Kineosporiaceae</taxon>
        <taxon>Kineococcus</taxon>
    </lineage>
</organism>
<name>A0A2T0RBK4_9ACTN</name>
<proteinExistence type="inferred from homology"/>
<feature type="domain" description="Carbohydrate kinase FGGY C-terminal" evidence="5">
    <location>
        <begin position="274"/>
        <end position="438"/>
    </location>
</feature>
<feature type="domain" description="Carbohydrate kinase FGGY N-terminal" evidence="4">
    <location>
        <begin position="3"/>
        <end position="244"/>
    </location>
</feature>